<evidence type="ECO:0000256" key="5">
    <source>
        <dbReference type="ARBA" id="ARBA00022737"/>
    </source>
</evidence>
<organism evidence="15 16">
    <name type="scientific">Oikopleura dioica</name>
    <name type="common">Tunicate</name>
    <dbReference type="NCBI Taxonomy" id="34765"/>
    <lineage>
        <taxon>Eukaryota</taxon>
        <taxon>Metazoa</taxon>
        <taxon>Chordata</taxon>
        <taxon>Tunicata</taxon>
        <taxon>Appendicularia</taxon>
        <taxon>Copelata</taxon>
        <taxon>Oikopleuridae</taxon>
        <taxon>Oikopleura</taxon>
    </lineage>
</organism>
<dbReference type="Gene3D" id="3.90.930.40">
    <property type="match status" value="1"/>
</dbReference>
<keyword evidence="7 8" id="KW-0472">Membrane</keyword>
<feature type="region of interest" description="Disordered" evidence="9">
    <location>
        <begin position="880"/>
        <end position="899"/>
    </location>
</feature>
<name>A0ABN7SIM2_OIKDI</name>
<feature type="domain" description="ZFPL1-like U-box" evidence="14">
    <location>
        <begin position="799"/>
        <end position="863"/>
    </location>
</feature>
<evidence type="ECO:0000256" key="2">
    <source>
        <dbReference type="ARBA" id="ARBA00006375"/>
    </source>
</evidence>
<dbReference type="InterPro" id="IPR003347">
    <property type="entry name" value="JmjC_dom"/>
</dbReference>
<gene>
    <name evidence="15" type="ORF">OKIOD_LOCUS6506</name>
</gene>
<protein>
    <submittedName>
        <fullName evidence="15">Oidioi.mRNA.OKI2018_I69.XSR.g14948.t1.cds</fullName>
    </submittedName>
</protein>
<feature type="domain" description="ZFPL1-like B-box zinc-binding" evidence="13">
    <location>
        <begin position="741"/>
        <end position="786"/>
    </location>
</feature>
<dbReference type="PRINTS" id="PR00926">
    <property type="entry name" value="MITOCARRIER"/>
</dbReference>
<evidence type="ECO:0000259" key="11">
    <source>
        <dbReference type="Pfam" id="PF08007"/>
    </source>
</evidence>
<feature type="repeat" description="Solcar" evidence="8">
    <location>
        <begin position="199"/>
        <end position="291"/>
    </location>
</feature>
<dbReference type="Gene3D" id="1.10.10.1500">
    <property type="entry name" value="JmjC domain-containing ribosomal oxygenase (ROX), dimer domain"/>
    <property type="match status" value="1"/>
</dbReference>
<dbReference type="InterPro" id="IPR050391">
    <property type="entry name" value="Mito_Metabolite_Transporter"/>
</dbReference>
<dbReference type="Pfam" id="PF08007">
    <property type="entry name" value="JmjC_2"/>
    <property type="match status" value="1"/>
</dbReference>
<keyword evidence="6 10" id="KW-1133">Transmembrane helix</keyword>
<comment type="similarity">
    <text evidence="2">Belongs to the mitochondrial carrier (TC 2.A.29) family.</text>
</comment>
<dbReference type="InterPro" id="IPR049043">
    <property type="entry name" value="WHD_RIOX1"/>
</dbReference>
<evidence type="ECO:0000256" key="4">
    <source>
        <dbReference type="ARBA" id="ARBA00022692"/>
    </source>
</evidence>
<dbReference type="Pfam" id="PF25993">
    <property type="entry name" value="zf-B_box_ZFPL1"/>
    <property type="match status" value="1"/>
</dbReference>
<evidence type="ECO:0000259" key="13">
    <source>
        <dbReference type="Pfam" id="PF25993"/>
    </source>
</evidence>
<accession>A0ABN7SIM2</accession>
<sequence>MNDFTTRYLSSIGGACCAEFATYPLDLAKTRLQLQGERNVQYGRKQGLFAVCKEVVLKEGISKLYFGMSPAIYRHIPYSGIRMCGYQALRPHLGERPSLFSTAVLGMSCGAFAQVVSNPFDLIKVKMQNEGKRRLQGLPPTVDKLQFSAFFKSTLRAGGWRAFMAGAIPNAQRAALVNLGDLTAYDTSKNTFLRWGLTDSYFTYFLASMSAGLVSAILGTPADVIKTRIMNQPLDKNGIGVYYKGSMDCLLQAIKNEGFFSLYKGFLPCWLRMDCKKMKKRRSAFSLAAAIEPPEKKPVMDAQKSGKKKRKKNKNVPVTEAIVEKDELQTGSSGTQSEQCDEMSAMRAIFAREKASKNGKTNGTEETIEPESLPSEINQEASEETLDSDLASISEEPSSSNMPKKSKLLRPPTMPIPTSVSDSLKDSARLFQWMIWPMDVEDFMLNYWEKKAVLIRRNKADYNNSLFSTSQLANIIQNNPVQFGVNIDVTSWDKKNGRQTHNEPGRAWPSKVWDMYNNGCSVRMLNPQTYSKSIWSVCQGLQEFFGCFTGSNTYLTPPSTTGFAPHYDDVEVFMVQSTAIKENVEFRRGLPTDYKLIMGVSNSDREDRAAEREQFSNVVMSLMQNMIQYADVDKACDELAKNDTHCALPPVLSKDEANRTVQWGKPIVENGVVKNTCYKLDEDTEIRLLRQQSARVIMGEDNEIILCHSNDNPRIYKKEELKSYEISEDGAAVFDVLTTVMGLCKCPKRKVTNLFCYEHRVNVCEYCIVERYPKCVVQSYLNWLKDSDYDPTCAVSGKPLEDIDPVRLICYHVFDWPALSQKFSEYPSNTAPGGFRCPICSGPVFPPENQAGPVAEALRERLKTASWARVGLGLPLIPEADEEEEKNNNNSSLKSWDAPETFNPVNNRIATPLCTSTPVSTHALTESEVTNREKLKRQLDYASKEVALPVDNEDPDENKYARRKPTGFLSKLIKAHEIHPKYRDDTDITQKTLFMIFIAVIGVFTVLFFLTKVGRSRADHDPFLDPINNPNIHNADVGVDVNVGDN</sequence>
<dbReference type="SUPFAM" id="SSF103506">
    <property type="entry name" value="Mitochondrial carrier"/>
    <property type="match status" value="1"/>
</dbReference>
<feature type="domain" description="JmjC" evidence="11">
    <location>
        <begin position="524"/>
        <end position="578"/>
    </location>
</feature>
<evidence type="ECO:0000313" key="15">
    <source>
        <dbReference type="EMBL" id="CAG5097136.1"/>
    </source>
</evidence>
<dbReference type="Gene3D" id="1.50.40.10">
    <property type="entry name" value="Mitochondrial carrier domain"/>
    <property type="match status" value="1"/>
</dbReference>
<evidence type="ECO:0000259" key="14">
    <source>
        <dbReference type="Pfam" id="PF25998"/>
    </source>
</evidence>
<feature type="compositionally biased region" description="Polar residues" evidence="9">
    <location>
        <begin position="329"/>
        <end position="338"/>
    </location>
</feature>
<dbReference type="PROSITE" id="PS50920">
    <property type="entry name" value="SOLCAR"/>
    <property type="match status" value="3"/>
</dbReference>
<dbReference type="Gene3D" id="2.60.120.650">
    <property type="entry name" value="Cupin"/>
    <property type="match status" value="1"/>
</dbReference>
<feature type="transmembrane region" description="Helical" evidence="10">
    <location>
        <begin position="992"/>
        <end position="1010"/>
    </location>
</feature>
<keyword evidence="4 8" id="KW-0812">Transmembrane</keyword>
<dbReference type="InterPro" id="IPR023395">
    <property type="entry name" value="MCP_dom_sf"/>
</dbReference>
<dbReference type="InterPro" id="IPR058731">
    <property type="entry name" value="Znf-B_box_ZFPL1-like"/>
</dbReference>
<evidence type="ECO:0000259" key="12">
    <source>
        <dbReference type="Pfam" id="PF21233"/>
    </source>
</evidence>
<feature type="region of interest" description="Disordered" evidence="9">
    <location>
        <begin position="296"/>
        <end position="413"/>
    </location>
</feature>
<dbReference type="Proteomes" id="UP001158576">
    <property type="component" value="Chromosome XSR"/>
</dbReference>
<feature type="domain" description="RIOX1/NO66-like C-terminal winged helix" evidence="12">
    <location>
        <begin position="648"/>
        <end position="737"/>
    </location>
</feature>
<dbReference type="SUPFAM" id="SSF51197">
    <property type="entry name" value="Clavaminate synthase-like"/>
    <property type="match status" value="1"/>
</dbReference>
<feature type="compositionally biased region" description="Basic residues" evidence="9">
    <location>
        <begin position="305"/>
        <end position="314"/>
    </location>
</feature>
<dbReference type="Pfam" id="PF25998">
    <property type="entry name" value="U-box_ZFPL1"/>
    <property type="match status" value="1"/>
</dbReference>
<dbReference type="InterPro" id="IPR058730">
    <property type="entry name" value="U-box_ZFPL1-like"/>
</dbReference>
<evidence type="ECO:0000256" key="6">
    <source>
        <dbReference type="ARBA" id="ARBA00022989"/>
    </source>
</evidence>
<feature type="repeat" description="Solcar" evidence="8">
    <location>
        <begin position="2"/>
        <end position="92"/>
    </location>
</feature>
<evidence type="ECO:0000256" key="7">
    <source>
        <dbReference type="ARBA" id="ARBA00023136"/>
    </source>
</evidence>
<evidence type="ECO:0000313" key="16">
    <source>
        <dbReference type="Proteomes" id="UP001158576"/>
    </source>
</evidence>
<dbReference type="InterPro" id="IPR018108">
    <property type="entry name" value="MCP_transmembrane"/>
</dbReference>
<dbReference type="Pfam" id="PF21233">
    <property type="entry name" value="WHD_RIOX1"/>
    <property type="match status" value="1"/>
</dbReference>
<dbReference type="EMBL" id="OU015569">
    <property type="protein sequence ID" value="CAG5097136.1"/>
    <property type="molecule type" value="Genomic_DNA"/>
</dbReference>
<feature type="repeat" description="Solcar" evidence="8">
    <location>
        <begin position="97"/>
        <end position="191"/>
    </location>
</feature>
<dbReference type="InterPro" id="IPR002067">
    <property type="entry name" value="MCP"/>
</dbReference>
<proteinExistence type="inferred from homology"/>
<evidence type="ECO:0000256" key="9">
    <source>
        <dbReference type="SAM" id="MobiDB-lite"/>
    </source>
</evidence>
<evidence type="ECO:0000256" key="10">
    <source>
        <dbReference type="SAM" id="Phobius"/>
    </source>
</evidence>
<evidence type="ECO:0000256" key="8">
    <source>
        <dbReference type="PROSITE-ProRule" id="PRU00282"/>
    </source>
</evidence>
<keyword evidence="16" id="KW-1185">Reference proteome</keyword>
<evidence type="ECO:0000256" key="1">
    <source>
        <dbReference type="ARBA" id="ARBA00004141"/>
    </source>
</evidence>
<comment type="subcellular location">
    <subcellularLocation>
        <location evidence="1">Membrane</location>
        <topology evidence="1">Multi-pass membrane protein</topology>
    </subcellularLocation>
</comment>
<keyword evidence="3" id="KW-0813">Transport</keyword>
<reference evidence="15 16" key="1">
    <citation type="submission" date="2021-04" db="EMBL/GenBank/DDBJ databases">
        <authorList>
            <person name="Bliznina A."/>
        </authorList>
    </citation>
    <scope>NUCLEOTIDE SEQUENCE [LARGE SCALE GENOMIC DNA]</scope>
</reference>
<dbReference type="Pfam" id="PF00153">
    <property type="entry name" value="Mito_carr"/>
    <property type="match status" value="3"/>
</dbReference>
<dbReference type="SUPFAM" id="SSF57850">
    <property type="entry name" value="RING/U-box"/>
    <property type="match status" value="1"/>
</dbReference>
<evidence type="ECO:0000256" key="3">
    <source>
        <dbReference type="ARBA" id="ARBA00022448"/>
    </source>
</evidence>
<keyword evidence="5" id="KW-0677">Repeat</keyword>
<dbReference type="PANTHER" id="PTHR45618">
    <property type="entry name" value="MITOCHONDRIAL DICARBOXYLATE CARRIER-RELATED"/>
    <property type="match status" value="1"/>
</dbReference>